<evidence type="ECO:0000313" key="10">
    <source>
        <dbReference type="EMBL" id="KAJ3844741.1"/>
    </source>
</evidence>
<comment type="caution">
    <text evidence="10">The sequence shown here is derived from an EMBL/GenBank/DDBJ whole genome shotgun (WGS) entry which is preliminary data.</text>
</comment>
<keyword evidence="5" id="KW-0479">Metal-binding</keyword>
<dbReference type="GO" id="GO:0070733">
    <property type="term" value="F:AMPylase activity"/>
    <property type="evidence" value="ECO:0007669"/>
    <property type="project" value="TreeGrafter"/>
</dbReference>
<dbReference type="Proteomes" id="UP001163846">
    <property type="component" value="Unassembled WGS sequence"/>
</dbReference>
<dbReference type="EMBL" id="MU805947">
    <property type="protein sequence ID" value="KAJ3844741.1"/>
    <property type="molecule type" value="Genomic_DNA"/>
</dbReference>
<evidence type="ECO:0000256" key="8">
    <source>
        <dbReference type="ARBA" id="ARBA00022842"/>
    </source>
</evidence>
<evidence type="ECO:0000256" key="7">
    <source>
        <dbReference type="ARBA" id="ARBA00022840"/>
    </source>
</evidence>
<comment type="similarity">
    <text evidence="2">Belongs to the SELO family.</text>
</comment>
<dbReference type="InterPro" id="IPR003846">
    <property type="entry name" value="SelO"/>
</dbReference>
<comment type="cofactor">
    <cofactor evidence="1">
        <name>Mg(2+)</name>
        <dbReference type="ChEBI" id="CHEBI:18420"/>
    </cofactor>
</comment>
<name>A0AA38UL35_9AGAR</name>
<keyword evidence="3" id="KW-0808">Transferase</keyword>
<dbReference type="Pfam" id="PF02696">
    <property type="entry name" value="SelO"/>
    <property type="match status" value="1"/>
</dbReference>
<proteinExistence type="inferred from homology"/>
<evidence type="ECO:0000256" key="9">
    <source>
        <dbReference type="ARBA" id="ARBA00031547"/>
    </source>
</evidence>
<evidence type="ECO:0000313" key="11">
    <source>
        <dbReference type="Proteomes" id="UP001163846"/>
    </source>
</evidence>
<dbReference type="GO" id="GO:0046872">
    <property type="term" value="F:metal ion binding"/>
    <property type="evidence" value="ECO:0007669"/>
    <property type="project" value="UniProtKB-KW"/>
</dbReference>
<evidence type="ECO:0000256" key="3">
    <source>
        <dbReference type="ARBA" id="ARBA00022679"/>
    </source>
</evidence>
<keyword evidence="4" id="KW-0548">Nucleotidyltransferase</keyword>
<reference evidence="10" key="1">
    <citation type="submission" date="2022-08" db="EMBL/GenBank/DDBJ databases">
        <authorList>
            <consortium name="DOE Joint Genome Institute"/>
            <person name="Min B."/>
            <person name="Riley R."/>
            <person name="Sierra-Patev S."/>
            <person name="Naranjo-Ortiz M."/>
            <person name="Looney B."/>
            <person name="Konkel Z."/>
            <person name="Slot J.C."/>
            <person name="Sakamoto Y."/>
            <person name="Steenwyk J.L."/>
            <person name="Rokas A."/>
            <person name="Carro J."/>
            <person name="Camarero S."/>
            <person name="Ferreira P."/>
            <person name="Molpeceres G."/>
            <person name="Ruiz-Duenas F.J."/>
            <person name="Serrano A."/>
            <person name="Henrissat B."/>
            <person name="Drula E."/>
            <person name="Hughes K.W."/>
            <person name="Mata J.L."/>
            <person name="Ishikawa N.K."/>
            <person name="Vargas-Isla R."/>
            <person name="Ushijima S."/>
            <person name="Smith C.A."/>
            <person name="Ahrendt S."/>
            <person name="Andreopoulos W."/>
            <person name="He G."/>
            <person name="Labutti K."/>
            <person name="Lipzen A."/>
            <person name="Ng V."/>
            <person name="Sandor L."/>
            <person name="Barry K."/>
            <person name="Martinez A.T."/>
            <person name="Xiao Y."/>
            <person name="Gibbons J.G."/>
            <person name="Terashima K."/>
            <person name="Hibbett D.S."/>
            <person name="Grigoriev I.V."/>
        </authorList>
    </citation>
    <scope>NUCLEOTIDE SEQUENCE</scope>
    <source>
        <strain evidence="10">TFB9207</strain>
    </source>
</reference>
<gene>
    <name evidence="10" type="ORF">F5878DRAFT_49531</name>
</gene>
<dbReference type="PANTHER" id="PTHR32057:SF14">
    <property type="entry name" value="PROTEIN ADENYLYLTRANSFERASE SELO, MITOCHONDRIAL"/>
    <property type="match status" value="1"/>
</dbReference>
<keyword evidence="6" id="KW-0547">Nucleotide-binding</keyword>
<sequence length="733" mass="82076">MSANFTKFKISSLPIPLSSQLLTHNLVPDPITGGPSVSDFLQKVLAKTPSVQRRARLTSPETHFSYVTPFPTSFPYNIEPPSPDESEHIDDKGAYVEKWLSEREARHPILSRLSTDKLQLHSSAVTDPDQPRVLIGLSETGIRDCIPHLDVGDAFATLGEPALVVSDAEGDGSNHESSQEALVDARQELIDVLGGRTVLMSTDYPKSESNPERTGFAPWSLRYSGHQFGSWAGQLGDGRAVTVLVTPHPSNPNETYELQLKGAGRTPYSRSADGLAVLRSSIREYLCSEAISALGIPTSRSLSLISLPSVEVQRERMETACILTRMAPSFIRIGSFEALSPPDGQSMAFFGGGQQKPHWDSLRILGEWVSKRVLRLDLQDGEPWGKTLLMEAAKRNARMVAGWQAYGWMHGVINTDNVSIMGLTIDYGPYAFMDTFDPAHICNHTDDSGRYSYKLQPSMVLFALHALLNSLAPLIGAEMERGKALSANWASSASEQQLDEWRERAISSLKDEMEALFKEICSAENGLLMRKRLGLRRVLPTDESQLIQPLFDMMENHRLDFHRTFRLLCFFHSSTEDSGDQVFIQQLLSNIAPTDLQMVNIDSAKKDWEKWLDKFKERIKDDQEAWSDDTGALELEYLYAMRTKEAKSANPRFVLRQWVLEEIIKKVENDSMKGKRQLAKVMHMACNPFEEWGAEGAEMKENNEELNAEEKEERRYCGVGDGNMLGFQCSCSS</sequence>
<dbReference type="AlphaFoldDB" id="A0AA38UL35"/>
<evidence type="ECO:0000256" key="5">
    <source>
        <dbReference type="ARBA" id="ARBA00022723"/>
    </source>
</evidence>
<keyword evidence="8" id="KW-0460">Magnesium</keyword>
<dbReference type="PANTHER" id="PTHR32057">
    <property type="entry name" value="PROTEIN ADENYLYLTRANSFERASE SELO, MITOCHONDRIAL"/>
    <property type="match status" value="1"/>
</dbReference>
<evidence type="ECO:0000256" key="1">
    <source>
        <dbReference type="ARBA" id="ARBA00001946"/>
    </source>
</evidence>
<dbReference type="GO" id="GO:0005524">
    <property type="term" value="F:ATP binding"/>
    <property type="evidence" value="ECO:0007669"/>
    <property type="project" value="UniProtKB-KW"/>
</dbReference>
<organism evidence="10 11">
    <name type="scientific">Lentinula raphanica</name>
    <dbReference type="NCBI Taxonomy" id="153919"/>
    <lineage>
        <taxon>Eukaryota</taxon>
        <taxon>Fungi</taxon>
        <taxon>Dikarya</taxon>
        <taxon>Basidiomycota</taxon>
        <taxon>Agaricomycotina</taxon>
        <taxon>Agaricomycetes</taxon>
        <taxon>Agaricomycetidae</taxon>
        <taxon>Agaricales</taxon>
        <taxon>Marasmiineae</taxon>
        <taxon>Omphalotaceae</taxon>
        <taxon>Lentinula</taxon>
    </lineage>
</organism>
<dbReference type="GO" id="GO:0005739">
    <property type="term" value="C:mitochondrion"/>
    <property type="evidence" value="ECO:0007669"/>
    <property type="project" value="TreeGrafter"/>
</dbReference>
<evidence type="ECO:0000256" key="2">
    <source>
        <dbReference type="ARBA" id="ARBA00009747"/>
    </source>
</evidence>
<evidence type="ECO:0000256" key="6">
    <source>
        <dbReference type="ARBA" id="ARBA00022741"/>
    </source>
</evidence>
<accession>A0AA38UL35</accession>
<protein>
    <recommendedName>
        <fullName evidence="9">Selenoprotein O</fullName>
    </recommendedName>
</protein>
<evidence type="ECO:0000256" key="4">
    <source>
        <dbReference type="ARBA" id="ARBA00022695"/>
    </source>
</evidence>
<keyword evidence="7" id="KW-0067">ATP-binding</keyword>
<keyword evidence="11" id="KW-1185">Reference proteome</keyword>